<feature type="transmembrane region" description="Helical" evidence="2">
    <location>
        <begin position="31"/>
        <end position="55"/>
    </location>
</feature>
<evidence type="ECO:0000256" key="2">
    <source>
        <dbReference type="SAM" id="Phobius"/>
    </source>
</evidence>
<evidence type="ECO:0000313" key="4">
    <source>
        <dbReference type="Proteomes" id="UP001515480"/>
    </source>
</evidence>
<comment type="caution">
    <text evidence="3">The sequence shown here is derived from an EMBL/GenBank/DDBJ whole genome shotgun (WGS) entry which is preliminary data.</text>
</comment>
<dbReference type="EMBL" id="JBGBPQ010000026">
    <property type="protein sequence ID" value="KAL1499214.1"/>
    <property type="molecule type" value="Genomic_DNA"/>
</dbReference>
<keyword evidence="2" id="KW-1133">Transmembrane helix</keyword>
<sequence length="372" mass="39307">MIGFDEPREDVEAGLLSPKKRRISPRAREDLACVGLILVSGVFGLIFGDLLWSMVNKPMEMKRAHNEGKAGLLSFFAFGDSSATPDDLFPPSAAIATSSARTFPSTISEPPPTSFTRIPASTITEPAATTISTSIPTAPSPSQSVSSTSPLAISKAPSPFPPPTPTVTITTTVTTTAIGAPPAPSIPVAPSPLRASPALPLPSPPECAAFPSAKTPSSFAPPSSPAIAFLAAGSRPVYDKGIRAVCRPGEGQTCSQRKVQLLHHDGRAVRLLPGWHILCVNGADVGYVHAVVQRYTSSWQVDARLNALIARDFSVVSGELFCRAVLKVWRKVFLTCGSAARPAHAPRTIPFTRTPCLERHRIRKVGDALASP</sequence>
<evidence type="ECO:0000256" key="1">
    <source>
        <dbReference type="SAM" id="MobiDB-lite"/>
    </source>
</evidence>
<feature type="region of interest" description="Disordered" evidence="1">
    <location>
        <begin position="132"/>
        <end position="164"/>
    </location>
</feature>
<evidence type="ECO:0000313" key="3">
    <source>
        <dbReference type="EMBL" id="KAL1499214.1"/>
    </source>
</evidence>
<organism evidence="3 4">
    <name type="scientific">Prymnesium parvum</name>
    <name type="common">Toxic golden alga</name>
    <dbReference type="NCBI Taxonomy" id="97485"/>
    <lineage>
        <taxon>Eukaryota</taxon>
        <taxon>Haptista</taxon>
        <taxon>Haptophyta</taxon>
        <taxon>Prymnesiophyceae</taxon>
        <taxon>Prymnesiales</taxon>
        <taxon>Prymnesiaceae</taxon>
        <taxon>Prymnesium</taxon>
    </lineage>
</organism>
<gene>
    <name evidence="3" type="ORF">AB1Y20_013721</name>
</gene>
<feature type="compositionally biased region" description="Low complexity" evidence="1">
    <location>
        <begin position="132"/>
        <end position="150"/>
    </location>
</feature>
<protein>
    <submittedName>
        <fullName evidence="3">Uncharacterized protein</fullName>
    </submittedName>
</protein>
<reference evidence="3 4" key="1">
    <citation type="journal article" date="2024" name="Science">
        <title>Giant polyketide synthase enzymes in the biosynthesis of giant marine polyether toxins.</title>
        <authorList>
            <person name="Fallon T.R."/>
            <person name="Shende V.V."/>
            <person name="Wierzbicki I.H."/>
            <person name="Pendleton A.L."/>
            <person name="Watervoot N.F."/>
            <person name="Auber R.P."/>
            <person name="Gonzalez D.J."/>
            <person name="Wisecaver J.H."/>
            <person name="Moore B.S."/>
        </authorList>
    </citation>
    <scope>NUCLEOTIDE SEQUENCE [LARGE SCALE GENOMIC DNA]</scope>
    <source>
        <strain evidence="3 4">12B1</strain>
    </source>
</reference>
<dbReference type="AlphaFoldDB" id="A0AB34IIK6"/>
<keyword evidence="2" id="KW-0472">Membrane</keyword>
<keyword evidence="4" id="KW-1185">Reference proteome</keyword>
<name>A0AB34IIK6_PRYPA</name>
<dbReference type="Proteomes" id="UP001515480">
    <property type="component" value="Unassembled WGS sequence"/>
</dbReference>
<accession>A0AB34IIK6</accession>
<proteinExistence type="predicted"/>
<keyword evidence="2" id="KW-0812">Transmembrane</keyword>